<organism evidence="2 3">
    <name type="scientific">Tanacetum coccineum</name>
    <dbReference type="NCBI Taxonomy" id="301880"/>
    <lineage>
        <taxon>Eukaryota</taxon>
        <taxon>Viridiplantae</taxon>
        <taxon>Streptophyta</taxon>
        <taxon>Embryophyta</taxon>
        <taxon>Tracheophyta</taxon>
        <taxon>Spermatophyta</taxon>
        <taxon>Magnoliopsida</taxon>
        <taxon>eudicotyledons</taxon>
        <taxon>Gunneridae</taxon>
        <taxon>Pentapetalae</taxon>
        <taxon>asterids</taxon>
        <taxon>campanulids</taxon>
        <taxon>Asterales</taxon>
        <taxon>Asteraceae</taxon>
        <taxon>Asteroideae</taxon>
        <taxon>Anthemideae</taxon>
        <taxon>Anthemidinae</taxon>
        <taxon>Tanacetum</taxon>
    </lineage>
</organism>
<dbReference type="EMBL" id="BQNB010016303">
    <property type="protein sequence ID" value="GJT50224.1"/>
    <property type="molecule type" value="Genomic_DNA"/>
</dbReference>
<protein>
    <recommendedName>
        <fullName evidence="4">UBX domain-containing protein</fullName>
    </recommendedName>
</protein>
<feature type="compositionally biased region" description="Basic and acidic residues" evidence="1">
    <location>
        <begin position="10"/>
        <end position="31"/>
    </location>
</feature>
<comment type="caution">
    <text evidence="2">The sequence shown here is derived from an EMBL/GenBank/DDBJ whole genome shotgun (WGS) entry which is preliminary data.</text>
</comment>
<evidence type="ECO:0000313" key="3">
    <source>
        <dbReference type="Proteomes" id="UP001151760"/>
    </source>
</evidence>
<reference evidence="2" key="2">
    <citation type="submission" date="2022-01" db="EMBL/GenBank/DDBJ databases">
        <authorList>
            <person name="Yamashiro T."/>
            <person name="Shiraishi A."/>
            <person name="Satake H."/>
            <person name="Nakayama K."/>
        </authorList>
    </citation>
    <scope>NUCLEOTIDE SEQUENCE</scope>
</reference>
<reference evidence="2" key="1">
    <citation type="journal article" date="2022" name="Int. J. Mol. Sci.">
        <title>Draft Genome of Tanacetum Coccineum: Genomic Comparison of Closely Related Tanacetum-Family Plants.</title>
        <authorList>
            <person name="Yamashiro T."/>
            <person name="Shiraishi A."/>
            <person name="Nakayama K."/>
            <person name="Satake H."/>
        </authorList>
    </citation>
    <scope>NUCLEOTIDE SEQUENCE</scope>
</reference>
<dbReference type="Proteomes" id="UP001151760">
    <property type="component" value="Unassembled WGS sequence"/>
</dbReference>
<evidence type="ECO:0000256" key="1">
    <source>
        <dbReference type="SAM" id="MobiDB-lite"/>
    </source>
</evidence>
<evidence type="ECO:0000313" key="2">
    <source>
        <dbReference type="EMBL" id="GJT50224.1"/>
    </source>
</evidence>
<proteinExistence type="predicted"/>
<keyword evidence="3" id="KW-1185">Reference proteome</keyword>
<evidence type="ECO:0008006" key="4">
    <source>
        <dbReference type="Google" id="ProtNLM"/>
    </source>
</evidence>
<gene>
    <name evidence="2" type="ORF">Tco_0976381</name>
</gene>
<sequence length="333" mass="38164">MLGENFSHTATEEPLSHTEGEKADMDTEDAAEKKELIGENVVQEPVRETRSIPITIVRPLMRLAPKLEMMSVTSRIQFTDTILKVPTPQPIGPVIDITPPEQPKSPPVAPKADRGKGIAIDDVESPKKLVKASSKVCPDPDETFRIPYEIRGKLYHLTNDEIQEHLDKEEKMKKATEEAKLLAMSKPELIKVEFKKIQDAKMKVLNREHSQKIKKAIELRKKRLDQYMWTTTSRLKPDTITDVKIYPNTKPVVIIVYRGTDRKNFEDFQRMTDIHKVDIETLLTYLVTASNITTPKNTRYKLDWEWNGDEVKGVMEKLDLADTTQRAMVPDIH</sequence>
<accession>A0ABQ5EH25</accession>
<feature type="region of interest" description="Disordered" evidence="1">
    <location>
        <begin position="1"/>
        <end position="31"/>
    </location>
</feature>
<name>A0ABQ5EH25_9ASTR</name>